<keyword evidence="3" id="KW-1185">Reference proteome</keyword>
<dbReference type="OrthoDB" id="3203775at2759"/>
<dbReference type="EMBL" id="MU155152">
    <property type="protein sequence ID" value="KAF9483574.1"/>
    <property type="molecule type" value="Genomic_DNA"/>
</dbReference>
<dbReference type="AlphaFoldDB" id="A0A9P5Z9H2"/>
<dbReference type="Proteomes" id="UP000807469">
    <property type="component" value="Unassembled WGS sequence"/>
</dbReference>
<gene>
    <name evidence="2" type="ORF">BDN70DRAFT_291185</name>
</gene>
<reference evidence="2" key="1">
    <citation type="submission" date="2020-11" db="EMBL/GenBank/DDBJ databases">
        <authorList>
            <consortium name="DOE Joint Genome Institute"/>
            <person name="Ahrendt S."/>
            <person name="Riley R."/>
            <person name="Andreopoulos W."/>
            <person name="Labutti K."/>
            <person name="Pangilinan J."/>
            <person name="Ruiz-Duenas F.J."/>
            <person name="Barrasa J.M."/>
            <person name="Sanchez-Garcia M."/>
            <person name="Camarero S."/>
            <person name="Miyauchi S."/>
            <person name="Serrano A."/>
            <person name="Linde D."/>
            <person name="Babiker R."/>
            <person name="Drula E."/>
            <person name="Ayuso-Fernandez I."/>
            <person name="Pacheco R."/>
            <person name="Padilla G."/>
            <person name="Ferreira P."/>
            <person name="Barriuso J."/>
            <person name="Kellner H."/>
            <person name="Castanera R."/>
            <person name="Alfaro M."/>
            <person name="Ramirez L."/>
            <person name="Pisabarro A.G."/>
            <person name="Kuo A."/>
            <person name="Tritt A."/>
            <person name="Lipzen A."/>
            <person name="He G."/>
            <person name="Yan M."/>
            <person name="Ng V."/>
            <person name="Cullen D."/>
            <person name="Martin F."/>
            <person name="Rosso M.-N."/>
            <person name="Henrissat B."/>
            <person name="Hibbett D."/>
            <person name="Martinez A.T."/>
            <person name="Grigoriev I.V."/>
        </authorList>
    </citation>
    <scope>NUCLEOTIDE SEQUENCE</scope>
    <source>
        <strain evidence="2">CIRM-BRFM 674</strain>
    </source>
</reference>
<proteinExistence type="predicted"/>
<keyword evidence="1" id="KW-0812">Transmembrane</keyword>
<keyword evidence="1" id="KW-0472">Membrane</keyword>
<name>A0A9P5Z9H2_9AGAR</name>
<comment type="caution">
    <text evidence="2">The sequence shown here is derived from an EMBL/GenBank/DDBJ whole genome shotgun (WGS) entry which is preliminary data.</text>
</comment>
<organism evidence="2 3">
    <name type="scientific">Pholiota conissans</name>
    <dbReference type="NCBI Taxonomy" id="109636"/>
    <lineage>
        <taxon>Eukaryota</taxon>
        <taxon>Fungi</taxon>
        <taxon>Dikarya</taxon>
        <taxon>Basidiomycota</taxon>
        <taxon>Agaricomycotina</taxon>
        <taxon>Agaricomycetes</taxon>
        <taxon>Agaricomycetidae</taxon>
        <taxon>Agaricales</taxon>
        <taxon>Agaricineae</taxon>
        <taxon>Strophariaceae</taxon>
        <taxon>Pholiota</taxon>
    </lineage>
</organism>
<feature type="transmembrane region" description="Helical" evidence="1">
    <location>
        <begin position="48"/>
        <end position="75"/>
    </location>
</feature>
<feature type="transmembrane region" description="Helical" evidence="1">
    <location>
        <begin position="87"/>
        <end position="109"/>
    </location>
</feature>
<protein>
    <submittedName>
        <fullName evidence="2">Uncharacterized protein</fullName>
    </submittedName>
</protein>
<sequence length="148" mass="16376">MPMRLAGDFNVGAQLIGICINLVLYGVELVLAACYLSSARAKRDRKFILFAVISSLIVDTLACIALCAGIFMLLIVDWGRNADFLSVNWTTPLWIFTTGLNEFVVEGFMDQRYYRLSSNSVISFLIFVLMLLSLSASLYLGVDVSKAT</sequence>
<evidence type="ECO:0000256" key="1">
    <source>
        <dbReference type="SAM" id="Phobius"/>
    </source>
</evidence>
<evidence type="ECO:0000313" key="2">
    <source>
        <dbReference type="EMBL" id="KAF9483574.1"/>
    </source>
</evidence>
<accession>A0A9P5Z9H2</accession>
<evidence type="ECO:0000313" key="3">
    <source>
        <dbReference type="Proteomes" id="UP000807469"/>
    </source>
</evidence>
<feature type="transmembrane region" description="Helical" evidence="1">
    <location>
        <begin position="12"/>
        <end position="36"/>
    </location>
</feature>
<keyword evidence="1" id="KW-1133">Transmembrane helix</keyword>
<feature type="transmembrane region" description="Helical" evidence="1">
    <location>
        <begin position="121"/>
        <end position="142"/>
    </location>
</feature>